<evidence type="ECO:0000313" key="3">
    <source>
        <dbReference type="Proteomes" id="UP000256601"/>
    </source>
</evidence>
<gene>
    <name evidence="2" type="ORF">B0I71DRAFT_162137</name>
</gene>
<dbReference type="VEuPathDB" id="FungiDB:YALI0_A05929g"/>
<name>A0A371CF82_YARLL</name>
<evidence type="ECO:0000313" key="2">
    <source>
        <dbReference type="EMBL" id="RDW28946.1"/>
    </source>
</evidence>
<organism evidence="2 3">
    <name type="scientific">Yarrowia lipolytica</name>
    <name type="common">Candida lipolytica</name>
    <dbReference type="NCBI Taxonomy" id="4952"/>
    <lineage>
        <taxon>Eukaryota</taxon>
        <taxon>Fungi</taxon>
        <taxon>Dikarya</taxon>
        <taxon>Ascomycota</taxon>
        <taxon>Saccharomycotina</taxon>
        <taxon>Dipodascomycetes</taxon>
        <taxon>Dipodascales</taxon>
        <taxon>Dipodascales incertae sedis</taxon>
        <taxon>Yarrowia</taxon>
    </lineage>
</organism>
<dbReference type="AlphaFoldDB" id="A0A371CF82"/>
<reference evidence="2 3" key="1">
    <citation type="submission" date="2018-07" db="EMBL/GenBank/DDBJ databases">
        <title>Draft Genome Assemblies for Five Robust Yarrowia lipolytica Strains Exhibiting High Lipid Production and Pentose Sugar Utilization and Sugar Alcohol Secretion from Undetoxified Lignocellulosic Biomass Hydrolysates.</title>
        <authorList>
            <consortium name="DOE Joint Genome Institute"/>
            <person name="Walker C."/>
            <person name="Ryu S."/>
            <person name="Na H."/>
            <person name="Zane M."/>
            <person name="LaButti K."/>
            <person name="Lipzen A."/>
            <person name="Haridas S."/>
            <person name="Barry K."/>
            <person name="Grigoriev I.V."/>
            <person name="Quarterman J."/>
            <person name="Slininger P."/>
            <person name="Dien B."/>
            <person name="Trinh C.T."/>
        </authorList>
    </citation>
    <scope>NUCLEOTIDE SEQUENCE [LARGE SCALE GENOMIC DNA]</scope>
    <source>
        <strain evidence="2 3">YB392</strain>
    </source>
</reference>
<dbReference type="EMBL" id="KZ858948">
    <property type="protein sequence ID" value="RDW28946.1"/>
    <property type="molecule type" value="Genomic_DNA"/>
</dbReference>
<dbReference type="Proteomes" id="UP000256601">
    <property type="component" value="Unassembled WGS sequence"/>
</dbReference>
<feature type="compositionally biased region" description="Acidic residues" evidence="1">
    <location>
        <begin position="152"/>
        <end position="161"/>
    </location>
</feature>
<sequence length="161" mass="18528">MAYTTLTPRNWSDQCLIPTFLDLDQPGKMFRRQDKITTLPDKAPDGLPHCLIPQNSQYLTEWTKSGGIRIVDLDSGFISDVETPDSYYNPGSDRSRVFLGYENGKFLVRFLSHYVVRGYIKSYWDLDSEDLDFEASEKEDDDEDYKDYGTGGEDDQGGWRP</sequence>
<dbReference type="VEuPathDB" id="FungiDB:YALI1_A05774g"/>
<evidence type="ECO:0000256" key="1">
    <source>
        <dbReference type="SAM" id="MobiDB-lite"/>
    </source>
</evidence>
<protein>
    <submittedName>
        <fullName evidence="2">Uncharacterized protein</fullName>
    </submittedName>
</protein>
<accession>A0A371CF82</accession>
<feature type="region of interest" description="Disordered" evidence="1">
    <location>
        <begin position="134"/>
        <end position="161"/>
    </location>
</feature>
<feature type="compositionally biased region" description="Acidic residues" evidence="1">
    <location>
        <begin position="134"/>
        <end position="145"/>
    </location>
</feature>
<proteinExistence type="predicted"/>